<evidence type="ECO:0000313" key="1">
    <source>
        <dbReference type="EMBL" id="GAA4649945.1"/>
    </source>
</evidence>
<dbReference type="Proteomes" id="UP001500604">
    <property type="component" value="Unassembled WGS sequence"/>
</dbReference>
<name>A0ABP8V3S9_9GAMM</name>
<keyword evidence="2" id="KW-1185">Reference proteome</keyword>
<organism evidence="1 2">
    <name type="scientific">Kistimonas scapharcae</name>
    <dbReference type="NCBI Taxonomy" id="1036133"/>
    <lineage>
        <taxon>Bacteria</taxon>
        <taxon>Pseudomonadati</taxon>
        <taxon>Pseudomonadota</taxon>
        <taxon>Gammaproteobacteria</taxon>
        <taxon>Oceanospirillales</taxon>
        <taxon>Endozoicomonadaceae</taxon>
        <taxon>Kistimonas</taxon>
    </lineage>
</organism>
<reference evidence="2" key="1">
    <citation type="journal article" date="2019" name="Int. J. Syst. Evol. Microbiol.">
        <title>The Global Catalogue of Microorganisms (GCM) 10K type strain sequencing project: providing services to taxonomists for standard genome sequencing and annotation.</title>
        <authorList>
            <consortium name="The Broad Institute Genomics Platform"/>
            <consortium name="The Broad Institute Genome Sequencing Center for Infectious Disease"/>
            <person name="Wu L."/>
            <person name="Ma J."/>
        </authorList>
    </citation>
    <scope>NUCLEOTIDE SEQUENCE [LARGE SCALE GENOMIC DNA]</scope>
    <source>
        <strain evidence="2">JCM 17805</strain>
    </source>
</reference>
<gene>
    <name evidence="1" type="ORF">GCM10023116_22270</name>
</gene>
<proteinExistence type="predicted"/>
<comment type="caution">
    <text evidence="1">The sequence shown here is derived from an EMBL/GenBank/DDBJ whole genome shotgun (WGS) entry which is preliminary data.</text>
</comment>
<protein>
    <submittedName>
        <fullName evidence="1">Uncharacterized protein</fullName>
    </submittedName>
</protein>
<sequence>MAVGSSSSHVGDVEEASGLNASLHEDRLLAGLEAYFETACPTYEEAMEMDVVSLPPPEELPSYEVATSSV</sequence>
<dbReference type="EMBL" id="BAABFL010000340">
    <property type="protein sequence ID" value="GAA4649945.1"/>
    <property type="molecule type" value="Genomic_DNA"/>
</dbReference>
<evidence type="ECO:0000313" key="2">
    <source>
        <dbReference type="Proteomes" id="UP001500604"/>
    </source>
</evidence>
<accession>A0ABP8V3S9</accession>